<dbReference type="Proteomes" id="UP000532121">
    <property type="component" value="Unassembled WGS sequence"/>
</dbReference>
<dbReference type="InterPro" id="IPR022259">
    <property type="entry name" value="Acessory_Sec_prot_Asp3"/>
</dbReference>
<gene>
    <name evidence="1" type="primary">asp3</name>
    <name evidence="1" type="ORF">HHO37_07835</name>
</gene>
<dbReference type="AlphaFoldDB" id="A0A7X9QFY6"/>
<protein>
    <submittedName>
        <fullName evidence="1">Accessory Sec system protein Asp3</fullName>
    </submittedName>
</protein>
<sequence>MYWKRVSNLNYLYGSSIHINGRKIRFYNELMPPSLLIQEWNSLSSYQSNQLQPDLPLLKKGSLYQISSYIQLVPEKSLYVRIEFFDRFSQLIDFKIFKEMTGQFRYPESAYSYRIQLVNAGCQSIEFDHLLLQSCS</sequence>
<dbReference type="Pfam" id="PF15432">
    <property type="entry name" value="Sec-ASP3"/>
    <property type="match status" value="1"/>
</dbReference>
<organism evidence="1 2">
    <name type="scientific">Streptococcus ratti</name>
    <dbReference type="NCBI Taxonomy" id="1341"/>
    <lineage>
        <taxon>Bacteria</taxon>
        <taxon>Bacillati</taxon>
        <taxon>Bacillota</taxon>
        <taxon>Bacilli</taxon>
        <taxon>Lactobacillales</taxon>
        <taxon>Streptococcaceae</taxon>
        <taxon>Streptococcus</taxon>
    </lineage>
</organism>
<dbReference type="NCBIfam" id="TIGR03711">
    <property type="entry name" value="acc_sec_asp3"/>
    <property type="match status" value="1"/>
</dbReference>
<name>A0A7X9QFY6_STRRT</name>
<reference evidence="1 2" key="1">
    <citation type="submission" date="2020-04" db="EMBL/GenBank/DDBJ databases">
        <title>MicrobeNet Type strains.</title>
        <authorList>
            <person name="Nicholson A.C."/>
        </authorList>
    </citation>
    <scope>NUCLEOTIDE SEQUENCE [LARGE SCALE GENOMIC DNA]</scope>
    <source>
        <strain evidence="1 2">DSM 22768</strain>
    </source>
</reference>
<evidence type="ECO:0000313" key="2">
    <source>
        <dbReference type="Proteomes" id="UP000532121"/>
    </source>
</evidence>
<accession>A0A7X9QFY6</accession>
<dbReference type="EMBL" id="JABASA010000016">
    <property type="protein sequence ID" value="NMD49571.1"/>
    <property type="molecule type" value="Genomic_DNA"/>
</dbReference>
<dbReference type="GO" id="GO:0015031">
    <property type="term" value="P:protein transport"/>
    <property type="evidence" value="ECO:0007669"/>
    <property type="project" value="InterPro"/>
</dbReference>
<evidence type="ECO:0000313" key="1">
    <source>
        <dbReference type="EMBL" id="NMD49571.1"/>
    </source>
</evidence>
<proteinExistence type="predicted"/>
<comment type="caution">
    <text evidence="1">The sequence shown here is derived from an EMBL/GenBank/DDBJ whole genome shotgun (WGS) entry which is preliminary data.</text>
</comment>